<gene>
    <name evidence="3" type="ORF">CAEBREN_04323</name>
    <name evidence="4" type="ORF">CAEBREN_21669</name>
</gene>
<keyword evidence="2" id="KW-0812">Transmembrane</keyword>
<evidence type="ECO:0000313" key="4">
    <source>
        <dbReference type="EMBL" id="EGT36091.1"/>
    </source>
</evidence>
<evidence type="ECO:0000313" key="5">
    <source>
        <dbReference type="Proteomes" id="UP000008068"/>
    </source>
</evidence>
<proteinExistence type="predicted"/>
<dbReference type="Proteomes" id="UP000008068">
    <property type="component" value="Unassembled WGS sequence"/>
</dbReference>
<dbReference type="OrthoDB" id="5869594at2759"/>
<dbReference type="EMBL" id="GL379930">
    <property type="protein sequence ID" value="EGT36091.1"/>
    <property type="molecule type" value="Genomic_DNA"/>
</dbReference>
<keyword evidence="2" id="KW-1133">Transmembrane helix</keyword>
<evidence type="ECO:0000256" key="2">
    <source>
        <dbReference type="SAM" id="Phobius"/>
    </source>
</evidence>
<evidence type="ECO:0000313" key="3">
    <source>
        <dbReference type="EMBL" id="EGT36040.1"/>
    </source>
</evidence>
<dbReference type="AlphaFoldDB" id="G0NR43"/>
<protein>
    <submittedName>
        <fullName evidence="3">Uncharacterized protein</fullName>
    </submittedName>
</protein>
<evidence type="ECO:0000256" key="1">
    <source>
        <dbReference type="SAM" id="MobiDB-lite"/>
    </source>
</evidence>
<sequence>MFISLSYTTHTIISISLHVLGVVVGLFVWYLFPKHPTRSIVQLPSERVAVSIDSPITTKSEKLNVYSPPDPTSSHNFSNNNEEKVGKLIDFDDHHMPQISAIRQFG</sequence>
<dbReference type="OMA" id="SYTTHTI"/>
<feature type="region of interest" description="Disordered" evidence="1">
    <location>
        <begin position="61"/>
        <end position="80"/>
    </location>
</feature>
<keyword evidence="5" id="KW-1185">Reference proteome</keyword>
<dbReference type="eggNOG" id="ENOG502R2DQ">
    <property type="taxonomic scope" value="Eukaryota"/>
</dbReference>
<reference evidence="3" key="1">
    <citation type="submission" date="2010-07" db="EMBL/GenBank/DDBJ databases">
        <authorList>
            <consortium name="The Caenorhabditis brenneri Sequencing and Analysis Consortium"/>
            <person name="Wilson R.K."/>
        </authorList>
    </citation>
    <scope>NUCLEOTIDE SEQUENCE</scope>
    <source>
        <strain evidence="3">PB2801</strain>
    </source>
</reference>
<reference evidence="5" key="3">
    <citation type="submission" date="2011-07" db="EMBL/GenBank/DDBJ databases">
        <authorList>
            <consortium name="Caenorhabditis brenneri Sequencing and Analysis Consortium"/>
            <person name="Wilson R.K."/>
        </authorList>
    </citation>
    <scope>NUCLEOTIDE SEQUENCE [LARGE SCALE GENOMIC DNA]</scope>
    <source>
        <strain evidence="5">PB2801</strain>
    </source>
</reference>
<keyword evidence="2" id="KW-0472">Membrane</keyword>
<name>G0NR43_CAEBE</name>
<feature type="transmembrane region" description="Helical" evidence="2">
    <location>
        <begin position="12"/>
        <end position="32"/>
    </location>
</feature>
<dbReference type="HOGENOM" id="CLU_2322460_0_0_1"/>
<accession>G0NR43</accession>
<dbReference type="EMBL" id="GL379930">
    <property type="protein sequence ID" value="EGT36040.1"/>
    <property type="molecule type" value="Genomic_DNA"/>
</dbReference>
<organism evidence="5">
    <name type="scientific">Caenorhabditis brenneri</name>
    <name type="common">Nematode worm</name>
    <dbReference type="NCBI Taxonomy" id="135651"/>
    <lineage>
        <taxon>Eukaryota</taxon>
        <taxon>Metazoa</taxon>
        <taxon>Ecdysozoa</taxon>
        <taxon>Nematoda</taxon>
        <taxon>Chromadorea</taxon>
        <taxon>Rhabditida</taxon>
        <taxon>Rhabditina</taxon>
        <taxon>Rhabditomorpha</taxon>
        <taxon>Rhabditoidea</taxon>
        <taxon>Rhabditidae</taxon>
        <taxon>Peloderinae</taxon>
        <taxon>Caenorhabditis</taxon>
    </lineage>
</organism>
<dbReference type="FunCoup" id="G0NR43">
    <property type="interactions" value="1051"/>
</dbReference>
<reference evidence="3" key="2">
    <citation type="submission" date="2011-07" db="EMBL/GenBank/DDBJ databases">
        <authorList>
            <consortium name="WormBase Consortium"/>
        </authorList>
    </citation>
    <scope>NUCLEOTIDE SEQUENCE [LARGE SCALE GENOMIC DNA]</scope>
    <source>
        <strain evidence="3">PB2801</strain>
    </source>
</reference>